<name>W4LT62_ENTF1</name>
<sequence>MYLKRFLLLSAVWVFSAPSLLMAQPDLLFFELPTSFLNPVGAGARAAGTGFAFISVADDATAASHNPAGLAQLVAPEVSAVGSYLMRLERPEDTAEIDEQTLRNPSLNFLSAVLPPMDLGLKYARKVVISLHMHRAFELKDELDFSGNLSGLNVSDVNLPNFDLNFRRKGSLFNITPAIAVKVSPTLSIGVAFNIWPDILDNGWETETTIRAGDGPPNTINSDFSFEGFNITGGVLWQITPFVALGGVFRRE</sequence>
<reference evidence="1 2" key="1">
    <citation type="journal article" date="2014" name="Nature">
        <title>An environmental bacterial taxon with a large and distinct metabolic repertoire.</title>
        <authorList>
            <person name="Wilson M.C."/>
            <person name="Mori T."/>
            <person name="Ruckert C."/>
            <person name="Uria A.R."/>
            <person name="Helf M.J."/>
            <person name="Takada K."/>
            <person name="Gernert C."/>
            <person name="Steffens U.A."/>
            <person name="Heycke N."/>
            <person name="Schmitt S."/>
            <person name="Rinke C."/>
            <person name="Helfrich E.J."/>
            <person name="Brachmann A.O."/>
            <person name="Gurgui C."/>
            <person name="Wakimoto T."/>
            <person name="Kracht M."/>
            <person name="Crusemann M."/>
            <person name="Hentschel U."/>
            <person name="Abe I."/>
            <person name="Matsunaga S."/>
            <person name="Kalinowski J."/>
            <person name="Takeyama H."/>
            <person name="Piel J."/>
        </authorList>
    </citation>
    <scope>NUCLEOTIDE SEQUENCE [LARGE SCALE GENOMIC DNA]</scope>
    <source>
        <strain evidence="2">TSY1</strain>
    </source>
</reference>
<comment type="caution">
    <text evidence="1">The sequence shown here is derived from an EMBL/GenBank/DDBJ whole genome shotgun (WGS) entry which is preliminary data.</text>
</comment>
<evidence type="ECO:0000313" key="1">
    <source>
        <dbReference type="EMBL" id="ETX00896.1"/>
    </source>
</evidence>
<evidence type="ECO:0008006" key="3">
    <source>
        <dbReference type="Google" id="ProtNLM"/>
    </source>
</evidence>
<dbReference type="EMBL" id="AZHW01000295">
    <property type="protein sequence ID" value="ETX00896.1"/>
    <property type="molecule type" value="Genomic_DNA"/>
</dbReference>
<dbReference type="AlphaFoldDB" id="W4LT62"/>
<evidence type="ECO:0000313" key="2">
    <source>
        <dbReference type="Proteomes" id="UP000019141"/>
    </source>
</evidence>
<dbReference type="HOGENOM" id="CLU_1104671_0_0_7"/>
<feature type="non-terminal residue" evidence="1">
    <location>
        <position position="252"/>
    </location>
</feature>
<gene>
    <name evidence="1" type="ORF">ETSY1_09610</name>
</gene>
<dbReference type="SUPFAM" id="SSF56935">
    <property type="entry name" value="Porins"/>
    <property type="match status" value="1"/>
</dbReference>
<keyword evidence="2" id="KW-1185">Reference proteome</keyword>
<dbReference type="Gene3D" id="2.40.160.60">
    <property type="entry name" value="Outer membrane protein transport protein (OMPP1/FadL/TodX)"/>
    <property type="match status" value="1"/>
</dbReference>
<accession>W4LT62</accession>
<proteinExistence type="predicted"/>
<dbReference type="Proteomes" id="UP000019141">
    <property type="component" value="Unassembled WGS sequence"/>
</dbReference>
<organism evidence="1 2">
    <name type="scientific">Entotheonella factor</name>
    <dbReference type="NCBI Taxonomy" id="1429438"/>
    <lineage>
        <taxon>Bacteria</taxon>
        <taxon>Pseudomonadati</taxon>
        <taxon>Nitrospinota/Tectimicrobiota group</taxon>
        <taxon>Candidatus Tectimicrobiota</taxon>
        <taxon>Candidatus Entotheonellia</taxon>
        <taxon>Candidatus Entotheonellales</taxon>
        <taxon>Candidatus Entotheonellaceae</taxon>
        <taxon>Candidatus Entotheonella</taxon>
    </lineage>
</organism>
<protein>
    <recommendedName>
        <fullName evidence="3">Outer membrane protein beta-barrel domain-containing protein</fullName>
    </recommendedName>
</protein>